<dbReference type="PIRSF" id="PIRSF001093">
    <property type="entry name" value="B-hxosamndse_ab_euk"/>
    <property type="match status" value="1"/>
</dbReference>
<dbReference type="PANTHER" id="PTHR22600:SF57">
    <property type="entry name" value="BETA-N-ACETYLHEXOSAMINIDASE"/>
    <property type="match status" value="1"/>
</dbReference>
<feature type="active site" description="Proton donor" evidence="6">
    <location>
        <position position="313"/>
    </location>
</feature>
<dbReference type="PANTHER" id="PTHR22600">
    <property type="entry name" value="BETA-HEXOSAMINIDASE"/>
    <property type="match status" value="1"/>
</dbReference>
<sequence>MQRLSLIPQPQHITAPGGDVDLASLAGIAADPGLEDLAWLLSDLLARGTGTRLAVADAWDTPALCLKLEGERPADLTIDSEAYRLTADVHGVELVAAHPAGISRAIATLRQLLPADALRDAPSAAAIIPRVHIEDAPRLRWRGVMLDIVRNFQAKDFVLRMIDRAHLHRLNVLHLHLTDDQGWRFEVPSRPALTEVASWRPETVIGHARAGDGYDGTPHGGFYSAADLREIVAYAAARHILVVPEVNFPGHARAILAAYPELGAGQNRPVSGTFGVFEEVLEPTEAALAFARDVFDVVAEVFDSPFVHIGGDEVPTTQWESSQTVKDLMEREGITSYRGVQGWFTKACVAHLTSLGKRVIGWDEILDGGEDQDGNSLDGGAPPEAVVQVWRNEAYVKQAVAAGHDVIVSPEPYVYFDHYEGDGEEEPLRIHGQTTIAKVAAWDPVPAGVDPERVLGAQCQLWSEYMPTARDVEYGAFPRLAVFADVAWSGQGVREAEPVTERLEGHLERLDALGINYRPLEGPKPWQRGGTGRRARFTWKFIEHPAE</sequence>
<evidence type="ECO:0000259" key="8">
    <source>
        <dbReference type="Pfam" id="PF02838"/>
    </source>
</evidence>
<evidence type="ECO:0000259" key="7">
    <source>
        <dbReference type="Pfam" id="PF00728"/>
    </source>
</evidence>
<dbReference type="Proteomes" id="UP000308760">
    <property type="component" value="Unassembled WGS sequence"/>
</dbReference>
<dbReference type="Pfam" id="PF00728">
    <property type="entry name" value="Glyco_hydro_20"/>
    <property type="match status" value="1"/>
</dbReference>
<dbReference type="GO" id="GO:0004563">
    <property type="term" value="F:beta-N-acetylhexosaminidase activity"/>
    <property type="evidence" value="ECO:0007669"/>
    <property type="project" value="UniProtKB-EC"/>
</dbReference>
<feature type="domain" description="Glycoside hydrolase family 20 catalytic" evidence="7">
    <location>
        <begin position="140"/>
        <end position="490"/>
    </location>
</feature>
<dbReference type="InterPro" id="IPR025705">
    <property type="entry name" value="Beta_hexosaminidase_sua/sub"/>
</dbReference>
<evidence type="ECO:0000256" key="2">
    <source>
        <dbReference type="ARBA" id="ARBA00006285"/>
    </source>
</evidence>
<reference evidence="9 10" key="2">
    <citation type="submission" date="2019-05" db="EMBL/GenBank/DDBJ databases">
        <title>Glycomyces buryatensis sp. nov.</title>
        <authorList>
            <person name="Nikitina E."/>
        </authorList>
    </citation>
    <scope>NUCLEOTIDE SEQUENCE [LARGE SCALE GENOMIC DNA]</scope>
    <source>
        <strain evidence="9 10">18</strain>
    </source>
</reference>
<name>A0A4S8Q912_9ACTN</name>
<dbReference type="InterPro" id="IPR029018">
    <property type="entry name" value="Hex-like_dom2"/>
</dbReference>
<dbReference type="GO" id="GO:0016020">
    <property type="term" value="C:membrane"/>
    <property type="evidence" value="ECO:0007669"/>
    <property type="project" value="TreeGrafter"/>
</dbReference>
<evidence type="ECO:0000256" key="1">
    <source>
        <dbReference type="ARBA" id="ARBA00001231"/>
    </source>
</evidence>
<gene>
    <name evidence="9" type="ORF">FAB82_13765</name>
</gene>
<organism evidence="9 10">
    <name type="scientific">Glycomyces buryatensis</name>
    <dbReference type="NCBI Taxonomy" id="2570927"/>
    <lineage>
        <taxon>Bacteria</taxon>
        <taxon>Bacillati</taxon>
        <taxon>Actinomycetota</taxon>
        <taxon>Actinomycetes</taxon>
        <taxon>Glycomycetales</taxon>
        <taxon>Glycomycetaceae</taxon>
        <taxon>Glycomyces</taxon>
    </lineage>
</organism>
<dbReference type="Gene3D" id="3.20.20.80">
    <property type="entry name" value="Glycosidases"/>
    <property type="match status" value="1"/>
</dbReference>
<dbReference type="PRINTS" id="PR00738">
    <property type="entry name" value="GLHYDRLASE20"/>
</dbReference>
<evidence type="ECO:0000256" key="3">
    <source>
        <dbReference type="ARBA" id="ARBA00012663"/>
    </source>
</evidence>
<dbReference type="SUPFAM" id="SSF55545">
    <property type="entry name" value="beta-N-acetylhexosaminidase-like domain"/>
    <property type="match status" value="1"/>
</dbReference>
<dbReference type="Gene3D" id="3.30.379.10">
    <property type="entry name" value="Chitobiase/beta-hexosaminidase domain 2-like"/>
    <property type="match status" value="1"/>
</dbReference>
<dbReference type="EMBL" id="STGY01000054">
    <property type="protein sequence ID" value="THV40913.1"/>
    <property type="molecule type" value="Genomic_DNA"/>
</dbReference>
<dbReference type="SUPFAM" id="SSF51445">
    <property type="entry name" value="(Trans)glycosidases"/>
    <property type="match status" value="1"/>
</dbReference>
<dbReference type="GO" id="GO:0030203">
    <property type="term" value="P:glycosaminoglycan metabolic process"/>
    <property type="evidence" value="ECO:0007669"/>
    <property type="project" value="TreeGrafter"/>
</dbReference>
<feature type="domain" description="Beta-hexosaminidase bacterial type N-terminal" evidence="8">
    <location>
        <begin position="5"/>
        <end position="136"/>
    </location>
</feature>
<keyword evidence="4" id="KW-0378">Hydrolase</keyword>
<dbReference type="OrthoDB" id="9763537at2"/>
<keyword evidence="10" id="KW-1185">Reference proteome</keyword>
<comment type="catalytic activity">
    <reaction evidence="1">
        <text>Hydrolysis of terminal non-reducing N-acetyl-D-hexosamine residues in N-acetyl-beta-D-hexosaminides.</text>
        <dbReference type="EC" id="3.2.1.52"/>
    </reaction>
</comment>
<comment type="similarity">
    <text evidence="2">Belongs to the glycosyl hydrolase 20 family.</text>
</comment>
<reference evidence="10" key="1">
    <citation type="submission" date="2019-04" db="EMBL/GenBank/DDBJ databases">
        <title>Nocardioides xinjiangensis sp. nov.</title>
        <authorList>
            <person name="Liu S."/>
        </authorList>
    </citation>
    <scope>NUCLEOTIDE SEQUENCE [LARGE SCALE GENOMIC DNA]</scope>
    <source>
        <strain evidence="10">18</strain>
    </source>
</reference>
<accession>A0A4S8Q912</accession>
<dbReference type="InterPro" id="IPR015882">
    <property type="entry name" value="HEX_bac_N"/>
</dbReference>
<dbReference type="InterPro" id="IPR015883">
    <property type="entry name" value="Glyco_hydro_20_cat"/>
</dbReference>
<protein>
    <recommendedName>
        <fullName evidence="3">beta-N-acetylhexosaminidase</fullName>
        <ecNumber evidence="3">3.2.1.52</ecNumber>
    </recommendedName>
</protein>
<dbReference type="Pfam" id="PF02838">
    <property type="entry name" value="Glyco_hydro_20b"/>
    <property type="match status" value="1"/>
</dbReference>
<dbReference type="GO" id="GO:0005975">
    <property type="term" value="P:carbohydrate metabolic process"/>
    <property type="evidence" value="ECO:0007669"/>
    <property type="project" value="InterPro"/>
</dbReference>
<dbReference type="EC" id="3.2.1.52" evidence="3"/>
<comment type="caution">
    <text evidence="9">The sequence shown here is derived from an EMBL/GenBank/DDBJ whole genome shotgun (WGS) entry which is preliminary data.</text>
</comment>
<dbReference type="RefSeq" id="WP_136535109.1">
    <property type="nucleotide sequence ID" value="NZ_STGY01000054.1"/>
</dbReference>
<evidence type="ECO:0000313" key="9">
    <source>
        <dbReference type="EMBL" id="THV40913.1"/>
    </source>
</evidence>
<dbReference type="InterPro" id="IPR017853">
    <property type="entry name" value="GH"/>
</dbReference>
<evidence type="ECO:0000256" key="6">
    <source>
        <dbReference type="PIRSR" id="PIRSR625705-1"/>
    </source>
</evidence>
<dbReference type="CDD" id="cd06563">
    <property type="entry name" value="GH20_chitobiase-like"/>
    <property type="match status" value="1"/>
</dbReference>
<proteinExistence type="inferred from homology"/>
<evidence type="ECO:0000256" key="4">
    <source>
        <dbReference type="ARBA" id="ARBA00022801"/>
    </source>
</evidence>
<dbReference type="AlphaFoldDB" id="A0A4S8Q912"/>
<evidence type="ECO:0000256" key="5">
    <source>
        <dbReference type="ARBA" id="ARBA00023295"/>
    </source>
</evidence>
<evidence type="ECO:0000313" key="10">
    <source>
        <dbReference type="Proteomes" id="UP000308760"/>
    </source>
</evidence>
<keyword evidence="5" id="KW-0326">Glycosidase</keyword>